<dbReference type="SUPFAM" id="SSF55048">
    <property type="entry name" value="Probable ACP-binding domain of malonyl-CoA ACP transacylase"/>
    <property type="match status" value="1"/>
</dbReference>
<dbReference type="Gene3D" id="3.40.50.720">
    <property type="entry name" value="NAD(P)-binding Rossmann-like Domain"/>
    <property type="match status" value="1"/>
</dbReference>
<dbReference type="InterPro" id="IPR020841">
    <property type="entry name" value="PKS_Beta-ketoAc_synthase_dom"/>
</dbReference>
<dbReference type="UniPathway" id="UPA00094"/>
<sequence length="2205" mass="247521">MAETKKAEVVISGIAGIFPESDNVEELKDLLFSKKNGITLDSRRWPLDQYGIKSGVGKVKSLDRFDNVFFNMHGKLVECSETVIKLNLERSVEAIIDAGLNPGDLHNTNTAVFTCSSTSETDTLAILDNSKSGFAILGHNKAMQANRLSYVLNLNGPSFTILSSFTGGVDAIVMAKHMIENGHIRTAIIGSCNLVQRPNLSLQMKGLGVLNNGLETRSFSEDADGFNRSESCVAILLQNSLDAKRSYGTIVNVKMEQYGNLRGVFTNYSTEHYKKMIKDAYEEAGVDPVKVAYIEADGSAIKDVDAMELDIIKDIFCPPHRKEPLKIGSVKSNLGHTDASAGLVSIIKSIIAMDTGFIPPNINYTAPSNKSDAITSGKLQVVTEKTPLNGDFVGLNIFGRTGNYGHIIMKKYNKQKKKIYAKDEMFDDDLPRLILVSGHNDVGVRKTIKIIESYNVDEEYASLLHNVFSKNISAHFSRSFFIIPTPGPWREKDVFSITNEKPQVWFVFSGMGSQWLGMGAQLLRIPIFAQAIEKCDAILRPLGIDIVNIMTSLDPKLFDNILNSFVGISAIQIGLVDILKALDIEPDGMIGHSVGELGCAYADGCFTAEEMIMAAYARGRASLDTTFIDGMMAAVGLGYQSIKNRLPSDIDVACHNSNENCTISGPTASVMEFVKKLQSENIFAKSVNVSNISFHSRYIKPGAPKLLEYLTKIVPNPKPRSSRWLSTSVPESKWDTDLARYCSAEYHTNNLLSPVLFEETCTHIPSNAIVIEIAPHGLLQAILKRSFSDLVHIPLTQRVFGDSVRYLLTAIGKMYCNGLNPNIEKLYNPVSYPVSSGTPPLHTLCSWNHEEIWTNINMRSLENKNKGERYFSLSPVKNSSIEEYEIHGRHVLPLSALLFYIWESFNKLRNESNVNFPVVFQDVHYHQHVVINKIQSNDLFTSIQSGTGRFEVCLNDTIVLSGYIFIFDHLKFNKNATVLHGKNNGSDSNSCIVSLSHDEVYSNFEQFGYSVGDVFKMIRHADIYEDRLEADVSWDNNWIHYLDAILQLVTLHHVEKHGEFVVPVSIQEISIDSSALVQSSKPIDFAAQYNIFTNEVTCEGIKISLPCFEVLPLDPLVKTKFQLREQGLIDLSNPNMKTPIDFIDTCMDIVLEFRQSNNFENVFMYPIYDGPDVEMRNYSDHILKTHISDLMIMENDVSMEQLKNRLDNSQFIVLTRHDKLSHAMILMKNQNRVHLIIFSNSPISDSSDFTVVLQQKFGDYYLSLIKKALKIDNDFIVHRLTLENMNSYDQFQTILTNLKSLDKTIYLVSKIQPVDGILSLVKKTKNVKNIRFFFVLDNSAPGFSTSNPFYSKQLAKDLLVNVYQNSRWVTYKEFKFTNVINTKTSIRKTLLTNLSNISLKNISVKYIGLNPQDTSIDTKNNNIEYDELGPIEYSGVASNGSLVMGIAPFVPMISDITVDPILSWTVPKHISLEEASTIPVPYSMAYYILFEISKITKEDSVLVHSGLTAVGRAAIDVCLEKKCQVFVTVSDSKQMELLKQRFPSLPHSNVIIYDKENFEIKFLMANNKMNVIINCLDGEDFHATIRVIADHGKFFQLTKSDMKKKYKMGLLKFLKDISFFSVSMDRVISECKETKQTIQKLIEHGLQNGTIKPFDRYVLTGVCTGTQALETLEKLTRENEFKRAVISTEKANNTGNVIHQFQCCPDQVYFVIGNEANDWLYLVEWLVQRGALKVVVGLEKYSLTPKISQKFNILLDRYKGITVQLVSQSLLNTEQSTYDLLKSSIETYPLAAVFFVNGAEEKMIENMQMAMGQIVTKNIQKTLFVCLFCGGANTCEQLKAIGVNALCLSWAQNGDKPKLSKIIPILENVLLNTNALTNAVVVCSEHVADKFTSSKVQLYDQNNMFLPSTVEELGRNSKYITVGDPNFVEVATKSILYAEAKGTYPIFVMPGFQPNCMINLYKNLGYPTFEARYPSKFESIKSVASALVKKLKQITEHRAVTLIGESWGGTVALVMAQILEAEGILVSLSLLNGVPSTLLSWISKNLTLNDNNINMFLLSRYLSIDCEMAKKMSSQHEWNTNINQFLQSSKVLEPHNVYNSLNMLQTQLNTLIELKPLPNKLLLIPQVFISNELSDMSQDTINEFCNNQPVIHITTGKNIQNLLKDANVIKTINENVAFDYPHTSVLSLNEKYSQHYFNANIQLSC</sequence>
<dbReference type="InterPro" id="IPR050091">
    <property type="entry name" value="PKS_NRPS_Biosynth_Enz"/>
</dbReference>
<dbReference type="GO" id="GO:0016787">
    <property type="term" value="F:hydrolase activity"/>
    <property type="evidence" value="ECO:0007669"/>
    <property type="project" value="UniProtKB-KW"/>
</dbReference>
<dbReference type="PANTHER" id="PTHR43775:SF23">
    <property type="entry name" value="FATTY ACID SYNTHASE 3"/>
    <property type="match status" value="1"/>
</dbReference>
<evidence type="ECO:0000313" key="2">
    <source>
        <dbReference type="EMBL" id="MBW16936.1"/>
    </source>
</evidence>
<dbReference type="GO" id="GO:0016491">
    <property type="term" value="F:oxidoreductase activity"/>
    <property type="evidence" value="ECO:0007669"/>
    <property type="project" value="UniProtKB-KW"/>
</dbReference>
<dbReference type="InterPro" id="IPR020843">
    <property type="entry name" value="ER"/>
</dbReference>
<dbReference type="InterPro" id="IPR016035">
    <property type="entry name" value="Acyl_Trfase/lysoPLipase"/>
</dbReference>
<protein>
    <submittedName>
        <fullName evidence="2">Fatty acid synthase</fullName>
    </submittedName>
</protein>
<dbReference type="SUPFAM" id="SSF50129">
    <property type="entry name" value="GroES-like"/>
    <property type="match status" value="1"/>
</dbReference>
<evidence type="ECO:0000259" key="1">
    <source>
        <dbReference type="PROSITE" id="PS52004"/>
    </source>
</evidence>
<dbReference type="Pfam" id="PF02801">
    <property type="entry name" value="Ketoacyl-synt_C"/>
    <property type="match status" value="1"/>
</dbReference>
<dbReference type="GO" id="GO:0004312">
    <property type="term" value="F:fatty acid synthase activity"/>
    <property type="evidence" value="ECO:0007669"/>
    <property type="project" value="UniProtKB-EC"/>
</dbReference>
<dbReference type="InterPro" id="IPR014043">
    <property type="entry name" value="Acyl_transferase_dom"/>
</dbReference>
<dbReference type="InterPro" id="IPR032821">
    <property type="entry name" value="PKS_assoc"/>
</dbReference>
<dbReference type="Gene3D" id="3.30.70.3290">
    <property type="match status" value="1"/>
</dbReference>
<proteinExistence type="predicted"/>
<dbReference type="InterPro" id="IPR016039">
    <property type="entry name" value="Thiolase-like"/>
</dbReference>
<reference evidence="2" key="1">
    <citation type="submission" date="2017-10" db="EMBL/GenBank/DDBJ databases">
        <title>Transcriptome Assembly of Sugarcane Aphid Adults.</title>
        <authorList>
            <person name="Scully E.D."/>
            <person name="Palmer N.A."/>
            <person name="Geib S.M."/>
            <person name="Sarath G."/>
            <person name="Sattler S.E."/>
        </authorList>
    </citation>
    <scope>NUCLEOTIDE SEQUENCE</scope>
    <source>
        <tissue evidence="2">Whole body</tissue>
    </source>
</reference>
<dbReference type="SUPFAM" id="SSF53474">
    <property type="entry name" value="alpha/beta-Hydrolases"/>
    <property type="match status" value="1"/>
</dbReference>
<dbReference type="SUPFAM" id="SSF52151">
    <property type="entry name" value="FabD/lysophospholipase-like"/>
    <property type="match status" value="1"/>
</dbReference>
<dbReference type="InterPro" id="IPR014030">
    <property type="entry name" value="Ketoacyl_synth_N"/>
</dbReference>
<dbReference type="CDD" id="cd05195">
    <property type="entry name" value="enoyl_red"/>
    <property type="match status" value="1"/>
</dbReference>
<feature type="domain" description="Ketosynthase family 3 (KS3)" evidence="1">
    <location>
        <begin position="6"/>
        <end position="411"/>
    </location>
</feature>
<dbReference type="PANTHER" id="PTHR43775">
    <property type="entry name" value="FATTY ACID SYNTHASE"/>
    <property type="match status" value="1"/>
</dbReference>
<dbReference type="SUPFAM" id="SSF53901">
    <property type="entry name" value="Thiolase-like"/>
    <property type="match status" value="1"/>
</dbReference>
<dbReference type="InterPro" id="IPR011032">
    <property type="entry name" value="GroES-like_sf"/>
</dbReference>
<dbReference type="Gene3D" id="3.10.129.110">
    <property type="entry name" value="Polyketide synthase dehydratase"/>
    <property type="match status" value="1"/>
</dbReference>
<dbReference type="CDD" id="cd00833">
    <property type="entry name" value="PKS"/>
    <property type="match status" value="1"/>
</dbReference>
<dbReference type="SUPFAM" id="SSF51735">
    <property type="entry name" value="NAD(P)-binding Rossmann-fold domains"/>
    <property type="match status" value="1"/>
</dbReference>
<dbReference type="SMART" id="SM00827">
    <property type="entry name" value="PKS_AT"/>
    <property type="match status" value="1"/>
</dbReference>
<dbReference type="GO" id="GO:0006633">
    <property type="term" value="P:fatty acid biosynthetic process"/>
    <property type="evidence" value="ECO:0007669"/>
    <property type="project" value="UniProtKB-UniPathway"/>
</dbReference>
<dbReference type="Pfam" id="PF00109">
    <property type="entry name" value="ketoacyl-synt"/>
    <property type="match status" value="1"/>
</dbReference>
<dbReference type="PROSITE" id="PS52004">
    <property type="entry name" value="KS3_2"/>
    <property type="match status" value="1"/>
</dbReference>
<dbReference type="Gene3D" id="3.90.180.10">
    <property type="entry name" value="Medium-chain alcohol dehydrogenases, catalytic domain"/>
    <property type="match status" value="1"/>
</dbReference>
<organism evidence="2">
    <name type="scientific">Melanaphis sacchari</name>
    <dbReference type="NCBI Taxonomy" id="742174"/>
    <lineage>
        <taxon>Eukaryota</taxon>
        <taxon>Metazoa</taxon>
        <taxon>Ecdysozoa</taxon>
        <taxon>Arthropoda</taxon>
        <taxon>Hexapoda</taxon>
        <taxon>Insecta</taxon>
        <taxon>Pterygota</taxon>
        <taxon>Neoptera</taxon>
        <taxon>Paraneoptera</taxon>
        <taxon>Hemiptera</taxon>
        <taxon>Sternorrhyncha</taxon>
        <taxon>Aphidomorpha</taxon>
        <taxon>Aphidoidea</taxon>
        <taxon>Aphididae</taxon>
        <taxon>Aphidini</taxon>
        <taxon>Melanaphis</taxon>
    </lineage>
</organism>
<dbReference type="Gene3D" id="3.40.366.10">
    <property type="entry name" value="Malonyl-Coenzyme A Acyl Carrier Protein, domain 2"/>
    <property type="match status" value="1"/>
</dbReference>
<dbReference type="Pfam" id="PF00698">
    <property type="entry name" value="Acyl_transf_1"/>
    <property type="match status" value="1"/>
</dbReference>
<dbReference type="InterPro" id="IPR016036">
    <property type="entry name" value="Malonyl_transacylase_ACP-bd"/>
</dbReference>
<dbReference type="SMART" id="SM00829">
    <property type="entry name" value="PKS_ER"/>
    <property type="match status" value="1"/>
</dbReference>
<dbReference type="Gene3D" id="3.40.50.1820">
    <property type="entry name" value="alpha/beta hydrolase"/>
    <property type="match status" value="1"/>
</dbReference>
<dbReference type="InterPro" id="IPR029058">
    <property type="entry name" value="AB_hydrolase_fold"/>
</dbReference>
<dbReference type="InterPro" id="IPR049391">
    <property type="entry name" value="FAS_pseudo-KR"/>
</dbReference>
<dbReference type="Pfam" id="PF16197">
    <property type="entry name" value="KAsynt_C_assoc"/>
    <property type="match status" value="1"/>
</dbReference>
<dbReference type="OrthoDB" id="329835at2759"/>
<dbReference type="EMBL" id="GFXV01005131">
    <property type="protein sequence ID" value="MBW16936.1"/>
    <property type="molecule type" value="Transcribed_RNA"/>
</dbReference>
<dbReference type="SMART" id="SM00825">
    <property type="entry name" value="PKS_KS"/>
    <property type="match status" value="1"/>
</dbReference>
<gene>
    <name evidence="2" type="primary">Fasn_0</name>
</gene>
<dbReference type="InterPro" id="IPR036291">
    <property type="entry name" value="NAD(P)-bd_dom_sf"/>
</dbReference>
<accession>A0A2H8TRU7</accession>
<dbReference type="InterPro" id="IPR014031">
    <property type="entry name" value="Ketoacyl_synth_C"/>
</dbReference>
<dbReference type="Pfam" id="PF21149">
    <property type="entry name" value="FAS_pseudo-KR"/>
    <property type="match status" value="1"/>
</dbReference>
<name>A0A2H8TRU7_9HEMI</name>
<dbReference type="InterPro" id="IPR001227">
    <property type="entry name" value="Ac_transferase_dom_sf"/>
</dbReference>
<dbReference type="Gene3D" id="3.40.47.10">
    <property type="match status" value="1"/>
</dbReference>
<dbReference type="InterPro" id="IPR042104">
    <property type="entry name" value="PKS_dehydratase_sf"/>
</dbReference>